<proteinExistence type="predicted"/>
<organism evidence="2 3">
    <name type="scientific">Pseudonocardia aurantiaca</name>
    <dbReference type="NCBI Taxonomy" id="75290"/>
    <lineage>
        <taxon>Bacteria</taxon>
        <taxon>Bacillati</taxon>
        <taxon>Actinomycetota</taxon>
        <taxon>Actinomycetes</taxon>
        <taxon>Pseudonocardiales</taxon>
        <taxon>Pseudonocardiaceae</taxon>
        <taxon>Pseudonocardia</taxon>
    </lineage>
</organism>
<keyword evidence="1" id="KW-1133">Transmembrane helix</keyword>
<dbReference type="RefSeq" id="WP_343986076.1">
    <property type="nucleotide sequence ID" value="NZ_BAAAJG010000027.1"/>
</dbReference>
<evidence type="ECO:0008006" key="4">
    <source>
        <dbReference type="Google" id="ProtNLM"/>
    </source>
</evidence>
<evidence type="ECO:0000313" key="3">
    <source>
        <dbReference type="Proteomes" id="UP001597145"/>
    </source>
</evidence>
<feature type="transmembrane region" description="Helical" evidence="1">
    <location>
        <begin position="135"/>
        <end position="155"/>
    </location>
</feature>
<feature type="transmembrane region" description="Helical" evidence="1">
    <location>
        <begin position="21"/>
        <end position="46"/>
    </location>
</feature>
<sequence length="292" mass="31215">MGAQPKSWGDRLRGVAEVVAPLTLLTALLSYFGYVTSYAQFAYFGIDLTTLGMSTQDLVLRSVAALYVPLLVLLGAGLGAYLLHGALRDLVAAGARRTLLIWAGLLTTVAGVPLLARAIYGIVVPEVAEHEVTATTPLCLGLGALWCAYGGYLALAARRAGRVPSPAARRGGRAVVVAACGVVVLSLFWTTNSFAGAYGRGQGAADSARLTERPEVVLDTKERLYLRYPGVEETALPVADAQEFRFRYRGMRLLIEANGKLFLVPEQWREGGAVLVVPHDDSARAQFQPGVR</sequence>
<feature type="transmembrane region" description="Helical" evidence="1">
    <location>
        <begin position="99"/>
        <end position="123"/>
    </location>
</feature>
<dbReference type="EMBL" id="JBHUCP010000018">
    <property type="protein sequence ID" value="MFD1532593.1"/>
    <property type="molecule type" value="Genomic_DNA"/>
</dbReference>
<protein>
    <recommendedName>
        <fullName evidence="4">DUF5671 domain-containing protein</fullName>
    </recommendedName>
</protein>
<name>A0ABW4FPR4_9PSEU</name>
<evidence type="ECO:0000313" key="2">
    <source>
        <dbReference type="EMBL" id="MFD1532593.1"/>
    </source>
</evidence>
<comment type="caution">
    <text evidence="2">The sequence shown here is derived from an EMBL/GenBank/DDBJ whole genome shotgun (WGS) entry which is preliminary data.</text>
</comment>
<accession>A0ABW4FPR4</accession>
<gene>
    <name evidence="2" type="ORF">ACFSCY_24510</name>
</gene>
<reference evidence="3" key="1">
    <citation type="journal article" date="2019" name="Int. J. Syst. Evol. Microbiol.">
        <title>The Global Catalogue of Microorganisms (GCM) 10K type strain sequencing project: providing services to taxonomists for standard genome sequencing and annotation.</title>
        <authorList>
            <consortium name="The Broad Institute Genomics Platform"/>
            <consortium name="The Broad Institute Genome Sequencing Center for Infectious Disease"/>
            <person name="Wu L."/>
            <person name="Ma J."/>
        </authorList>
    </citation>
    <scope>NUCLEOTIDE SEQUENCE [LARGE SCALE GENOMIC DNA]</scope>
    <source>
        <strain evidence="3">JCM 12165</strain>
    </source>
</reference>
<feature type="transmembrane region" description="Helical" evidence="1">
    <location>
        <begin position="66"/>
        <end position="87"/>
    </location>
</feature>
<keyword evidence="1" id="KW-0472">Membrane</keyword>
<feature type="transmembrane region" description="Helical" evidence="1">
    <location>
        <begin position="175"/>
        <end position="198"/>
    </location>
</feature>
<keyword evidence="3" id="KW-1185">Reference proteome</keyword>
<dbReference type="Proteomes" id="UP001597145">
    <property type="component" value="Unassembled WGS sequence"/>
</dbReference>
<keyword evidence="1" id="KW-0812">Transmembrane</keyword>
<evidence type="ECO:0000256" key="1">
    <source>
        <dbReference type="SAM" id="Phobius"/>
    </source>
</evidence>